<dbReference type="PROSITE" id="PS50203">
    <property type="entry name" value="CALPAIN_CAT"/>
    <property type="match status" value="1"/>
</dbReference>
<dbReference type="InterPro" id="IPR051297">
    <property type="entry name" value="PalB/RIM13"/>
</dbReference>
<dbReference type="Gene3D" id="1.20.58.80">
    <property type="entry name" value="Phosphotransferase system, lactose/cellobiose-type IIA subunit"/>
    <property type="match status" value="1"/>
</dbReference>
<keyword evidence="11" id="KW-1185">Reference proteome</keyword>
<dbReference type="GO" id="GO:0006508">
    <property type="term" value="P:proteolysis"/>
    <property type="evidence" value="ECO:0007669"/>
    <property type="project" value="UniProtKB-KW"/>
</dbReference>
<evidence type="ECO:0000313" key="11">
    <source>
        <dbReference type="Proteomes" id="UP000009138"/>
    </source>
</evidence>
<dbReference type="GeneID" id="93622965"/>
<gene>
    <name evidence="10" type="ORF">RO3G_16000</name>
</gene>
<dbReference type="Gene3D" id="3.90.70.10">
    <property type="entry name" value="Cysteine proteinases"/>
    <property type="match status" value="1"/>
</dbReference>
<keyword evidence="4 6" id="KW-0788">Thiol protease</keyword>
<dbReference type="Gene3D" id="2.60.120.380">
    <property type="match status" value="1"/>
</dbReference>
<dbReference type="InterPro" id="IPR007330">
    <property type="entry name" value="MIT_dom"/>
</dbReference>
<feature type="domain" description="Calpain catalytic" evidence="9">
    <location>
        <begin position="210"/>
        <end position="511"/>
    </location>
</feature>
<evidence type="ECO:0000256" key="4">
    <source>
        <dbReference type="ARBA" id="ARBA00022807"/>
    </source>
</evidence>
<accession>I1CS59</accession>
<dbReference type="OrthoDB" id="167576at2759"/>
<organism evidence="10 11">
    <name type="scientific">Rhizopus delemar (strain RA 99-880 / ATCC MYA-4621 / FGSC 9543 / NRRL 43880)</name>
    <name type="common">Mucormycosis agent</name>
    <name type="synonym">Rhizopus arrhizus var. delemar</name>
    <dbReference type="NCBI Taxonomy" id="246409"/>
    <lineage>
        <taxon>Eukaryota</taxon>
        <taxon>Fungi</taxon>
        <taxon>Fungi incertae sedis</taxon>
        <taxon>Mucoromycota</taxon>
        <taxon>Mucoromycotina</taxon>
        <taxon>Mucoromycetes</taxon>
        <taxon>Mucorales</taxon>
        <taxon>Mucorineae</taxon>
        <taxon>Rhizopodaceae</taxon>
        <taxon>Rhizopus</taxon>
    </lineage>
</organism>
<dbReference type="STRING" id="246409.I1CS59"/>
<dbReference type="AlphaFoldDB" id="I1CS59"/>
<dbReference type="RefSeq" id="XP_067526685.1">
    <property type="nucleotide sequence ID" value="XM_067670584.1"/>
</dbReference>
<dbReference type="Proteomes" id="UP000009138">
    <property type="component" value="Unassembled WGS sequence"/>
</dbReference>
<dbReference type="Pfam" id="PF00648">
    <property type="entry name" value="Peptidase_C2"/>
    <property type="match status" value="1"/>
</dbReference>
<evidence type="ECO:0000256" key="1">
    <source>
        <dbReference type="ARBA" id="ARBA00010193"/>
    </source>
</evidence>
<dbReference type="SUPFAM" id="SSF54001">
    <property type="entry name" value="Cysteine proteinases"/>
    <property type="match status" value="1"/>
</dbReference>
<dbReference type="InterPro" id="IPR022684">
    <property type="entry name" value="Calpain_cysteine_protease"/>
</dbReference>
<dbReference type="InParanoid" id="I1CS59"/>
<feature type="active site" evidence="5 6">
    <location>
        <position position="449"/>
    </location>
</feature>
<dbReference type="EMBL" id="CH476749">
    <property type="protein sequence ID" value="EIE91289.1"/>
    <property type="molecule type" value="Genomic_DNA"/>
</dbReference>
<dbReference type="CDD" id="cd00044">
    <property type="entry name" value="CysPc"/>
    <property type="match status" value="1"/>
</dbReference>
<dbReference type="Pfam" id="PF04212">
    <property type="entry name" value="MIT"/>
    <property type="match status" value="1"/>
</dbReference>
<dbReference type="PANTHER" id="PTHR46143">
    <property type="entry name" value="CALPAIN-7"/>
    <property type="match status" value="1"/>
</dbReference>
<name>I1CS59_RHIO9</name>
<evidence type="ECO:0000313" key="10">
    <source>
        <dbReference type="EMBL" id="EIE91289.1"/>
    </source>
</evidence>
<dbReference type="OMA" id="DSLFLNW"/>
<dbReference type="InterPro" id="IPR001300">
    <property type="entry name" value="Peptidase_C2_calpain_cat"/>
</dbReference>
<dbReference type="VEuPathDB" id="FungiDB:RO3G_16000"/>
<dbReference type="eggNOG" id="KOG0045">
    <property type="taxonomic scope" value="Eukaryota"/>
</dbReference>
<dbReference type="PRINTS" id="PR00704">
    <property type="entry name" value="CALPAIN"/>
</dbReference>
<evidence type="ECO:0000256" key="8">
    <source>
        <dbReference type="SAM" id="MobiDB-lite"/>
    </source>
</evidence>
<evidence type="ECO:0000256" key="2">
    <source>
        <dbReference type="ARBA" id="ARBA00022670"/>
    </source>
</evidence>
<dbReference type="SMART" id="SM00745">
    <property type="entry name" value="MIT"/>
    <property type="match status" value="1"/>
</dbReference>
<dbReference type="InterPro" id="IPR036181">
    <property type="entry name" value="MIT_dom_sf"/>
</dbReference>
<reference evidence="10 11" key="1">
    <citation type="journal article" date="2009" name="PLoS Genet.">
        <title>Genomic analysis of the basal lineage fungus Rhizopus oryzae reveals a whole-genome duplication.</title>
        <authorList>
            <person name="Ma L.-J."/>
            <person name="Ibrahim A.S."/>
            <person name="Skory C."/>
            <person name="Grabherr M.G."/>
            <person name="Burger G."/>
            <person name="Butler M."/>
            <person name="Elias M."/>
            <person name="Idnurm A."/>
            <person name="Lang B.F."/>
            <person name="Sone T."/>
            <person name="Abe A."/>
            <person name="Calvo S.E."/>
            <person name="Corrochano L.M."/>
            <person name="Engels R."/>
            <person name="Fu J."/>
            <person name="Hansberg W."/>
            <person name="Kim J.-M."/>
            <person name="Kodira C.D."/>
            <person name="Koehrsen M.J."/>
            <person name="Liu B."/>
            <person name="Miranda-Saavedra D."/>
            <person name="O'Leary S."/>
            <person name="Ortiz-Castellanos L."/>
            <person name="Poulter R."/>
            <person name="Rodriguez-Romero J."/>
            <person name="Ruiz-Herrera J."/>
            <person name="Shen Y.-Q."/>
            <person name="Zeng Q."/>
            <person name="Galagan J."/>
            <person name="Birren B.W."/>
            <person name="Cuomo C.A."/>
            <person name="Wickes B.L."/>
        </authorList>
    </citation>
    <scope>NUCLEOTIDE SEQUENCE [LARGE SCALE GENOMIC DNA]</scope>
    <source>
        <strain evidence="11">RA 99-880 / ATCC MYA-4621 / FGSC 9543 / NRRL 43880</strain>
    </source>
</reference>
<dbReference type="SMART" id="SM00230">
    <property type="entry name" value="CysPc"/>
    <property type="match status" value="1"/>
</dbReference>
<keyword evidence="2 6" id="KW-0645">Protease</keyword>
<feature type="compositionally biased region" description="Low complexity" evidence="8">
    <location>
        <begin position="129"/>
        <end position="152"/>
    </location>
</feature>
<dbReference type="SUPFAM" id="SSF49758">
    <property type="entry name" value="Calpain large subunit, middle domain (domain III)"/>
    <property type="match status" value="2"/>
</dbReference>
<comment type="similarity">
    <text evidence="1">Belongs to the peptidase C2 family. PalB/RIM13 subfamily.</text>
</comment>
<dbReference type="SUPFAM" id="SSF116846">
    <property type="entry name" value="MIT domain"/>
    <property type="match status" value="1"/>
</dbReference>
<dbReference type="MEROPS" id="C02.029"/>
<dbReference type="PANTHER" id="PTHR46143:SF1">
    <property type="entry name" value="CALPAIN-7"/>
    <property type="match status" value="1"/>
</dbReference>
<evidence type="ECO:0000256" key="7">
    <source>
        <dbReference type="SAM" id="Coils"/>
    </source>
</evidence>
<dbReference type="InterPro" id="IPR038765">
    <property type="entry name" value="Papain-like_cys_pep_sf"/>
</dbReference>
<dbReference type="GO" id="GO:0004198">
    <property type="term" value="F:calcium-dependent cysteine-type endopeptidase activity"/>
    <property type="evidence" value="ECO:0007669"/>
    <property type="project" value="InterPro"/>
</dbReference>
<dbReference type="InterPro" id="IPR036213">
    <property type="entry name" value="Calpain_III_sf"/>
</dbReference>
<evidence type="ECO:0000259" key="9">
    <source>
        <dbReference type="PROSITE" id="PS50203"/>
    </source>
</evidence>
<feature type="coiled-coil region" evidence="7">
    <location>
        <begin position="5"/>
        <end position="32"/>
    </location>
</feature>
<evidence type="ECO:0000256" key="3">
    <source>
        <dbReference type="ARBA" id="ARBA00022801"/>
    </source>
</evidence>
<feature type="active site" evidence="5 6">
    <location>
        <position position="428"/>
    </location>
</feature>
<keyword evidence="3 6" id="KW-0378">Hydrolase</keyword>
<evidence type="ECO:0000256" key="5">
    <source>
        <dbReference type="PIRSR" id="PIRSR622684-1"/>
    </source>
</evidence>
<protein>
    <recommendedName>
        <fullName evidence="9">Calpain catalytic domain-containing protein</fullName>
    </recommendedName>
</protein>
<feature type="region of interest" description="Disordered" evidence="8">
    <location>
        <begin position="125"/>
        <end position="170"/>
    </location>
</feature>
<proteinExistence type="inferred from homology"/>
<sequence>MKLDKNKLIQKLNEYKHRLEQLERYMDSTKVTNNSSLYINEDSPYQKRRDLFDSNFEKTEQDKWIEKAQFSFDQGELNEEKGHIEHALEYYSNAAEWFLKAFKEYENDSEEKVFARQEFMKAISKAEQLKSPQQKKLQLPTTRTRSSSSASSIDQHSECSHRRSSSIQATDDIMTQKLSTAEIEVLKHTSSVNNNTFLPWMDEADLKEQFSYPQKFIDPEGSLALSQKQQEKFGGWKRPSDIMRDPKLICCISSTSIIQDIVTDCSFVASLCVAAAYEQKFKKQLITSCVYPQNKQGQPCYNPNGKYVVKLVYNGITRKVVVDDLLPVSREGTLMCTFSTNKGELWASIIEKALMGGYDFPGSNSGIDLHCLTGWIPEHIFIHDKYFVPDNVWDRIFDGMKYGDALVTIATGEMTEEEATQLGLVPTHAYAVIDIKMTPDGKRLLQVKNPWSHKRWRGPYSHLDSNIWTSELMEALCFDPDAAEKNDDGIFWIDFESVCAYFTSIHLNWNPELFTHRWVLHSVWLEHIGPKKDIYSLAYNPQFSLKVNVPDKKPAAVWLLLSKHIMMTEENTDYITLHVYDDTGGERIYYPDNPFKEGTYVNSPHILVRFNAPPGISNYTIVVSQHEKVRSLYFSIRAYSLAPFKLHEVPIKYSEEQKWKITVPEANAGLLLMLESFKDFAIHLLLVEGGKRVSSVSVRDILAESGPYRHEFCYCEIRNIKQPIPLEGAGMFKKVIHGEWIVGYSAMGCPSFGNYKIIPSMNVTIYEKHPIELFGKEVATSGPYTNVTQGVATGEAVLSQSEIGYIIVLATHDKDIACEYTAIIYSDRPVNITKDR</sequence>
<evidence type="ECO:0000256" key="6">
    <source>
        <dbReference type="PROSITE-ProRule" id="PRU00239"/>
    </source>
</evidence>
<keyword evidence="7" id="KW-0175">Coiled coil</keyword>
<feature type="active site" evidence="5 6">
    <location>
        <position position="265"/>
    </location>
</feature>